<dbReference type="PANTHER" id="PTHR43537:SF5">
    <property type="entry name" value="UXU OPERON TRANSCRIPTIONAL REGULATOR"/>
    <property type="match status" value="1"/>
</dbReference>
<name>A0A2M9G3M5_9PROT</name>
<dbReference type="SUPFAM" id="SSF48008">
    <property type="entry name" value="GntR ligand-binding domain-like"/>
    <property type="match status" value="1"/>
</dbReference>
<dbReference type="InterPro" id="IPR036388">
    <property type="entry name" value="WH-like_DNA-bd_sf"/>
</dbReference>
<dbReference type="SUPFAM" id="SSF46785">
    <property type="entry name" value="Winged helix' DNA-binding domain"/>
    <property type="match status" value="1"/>
</dbReference>
<keyword evidence="3" id="KW-0804">Transcription</keyword>
<organism evidence="5 6">
    <name type="scientific">Minwuia thermotolerans</name>
    <dbReference type="NCBI Taxonomy" id="2056226"/>
    <lineage>
        <taxon>Bacteria</taxon>
        <taxon>Pseudomonadati</taxon>
        <taxon>Pseudomonadota</taxon>
        <taxon>Alphaproteobacteria</taxon>
        <taxon>Minwuiales</taxon>
        <taxon>Minwuiaceae</taxon>
        <taxon>Minwuia</taxon>
    </lineage>
</organism>
<keyword evidence="1" id="KW-0805">Transcription regulation</keyword>
<proteinExistence type="predicted"/>
<dbReference type="AlphaFoldDB" id="A0A2M9G3M5"/>
<feature type="domain" description="HTH gntR-type" evidence="4">
    <location>
        <begin position="1"/>
        <end position="55"/>
    </location>
</feature>
<evidence type="ECO:0000256" key="2">
    <source>
        <dbReference type="ARBA" id="ARBA00023125"/>
    </source>
</evidence>
<accession>A0A2M9G3M5</accession>
<dbReference type="Pfam" id="PF07729">
    <property type="entry name" value="FCD"/>
    <property type="match status" value="1"/>
</dbReference>
<dbReference type="SMART" id="SM00895">
    <property type="entry name" value="FCD"/>
    <property type="match status" value="1"/>
</dbReference>
<dbReference type="Proteomes" id="UP000229498">
    <property type="component" value="Unassembled WGS sequence"/>
</dbReference>
<dbReference type="InterPro" id="IPR036390">
    <property type="entry name" value="WH_DNA-bd_sf"/>
</dbReference>
<dbReference type="Gene3D" id="1.10.10.10">
    <property type="entry name" value="Winged helix-like DNA-binding domain superfamily/Winged helix DNA-binding domain"/>
    <property type="match status" value="1"/>
</dbReference>
<evidence type="ECO:0000256" key="3">
    <source>
        <dbReference type="ARBA" id="ARBA00023163"/>
    </source>
</evidence>
<keyword evidence="6" id="KW-1185">Reference proteome</keyword>
<evidence type="ECO:0000313" key="5">
    <source>
        <dbReference type="EMBL" id="PJK30329.1"/>
    </source>
</evidence>
<dbReference type="PRINTS" id="PR00035">
    <property type="entry name" value="HTHGNTR"/>
</dbReference>
<comment type="caution">
    <text evidence="5">The sequence shown here is derived from an EMBL/GenBank/DDBJ whole genome shotgun (WGS) entry which is preliminary data.</text>
</comment>
<sequence length="209" mass="23439">MLDGRIAPGQVLNEREIVEKSGLSRGSVREAFRVLETEGLVSTRRGRHGGRVALQLDGDVLRRSLDLFIRGQQVPMSVLAETIQVFEPALAELAARHRSDEDIAVLEDLLEKLDRAADSPRFVRGNIQWHLAVARASHNPILASIYQVIGPDLLTPKPEGFANRQIRTDTINAQRRVLDAIIEQDCALARRRMEKHIIAYNQQLELKSA</sequence>
<dbReference type="GO" id="GO:0003677">
    <property type="term" value="F:DNA binding"/>
    <property type="evidence" value="ECO:0007669"/>
    <property type="project" value="UniProtKB-KW"/>
</dbReference>
<keyword evidence="2" id="KW-0238">DNA-binding</keyword>
<evidence type="ECO:0000313" key="6">
    <source>
        <dbReference type="Proteomes" id="UP000229498"/>
    </source>
</evidence>
<evidence type="ECO:0000256" key="1">
    <source>
        <dbReference type="ARBA" id="ARBA00023015"/>
    </source>
</evidence>
<dbReference type="InterPro" id="IPR011711">
    <property type="entry name" value="GntR_C"/>
</dbReference>
<dbReference type="PANTHER" id="PTHR43537">
    <property type="entry name" value="TRANSCRIPTIONAL REGULATOR, GNTR FAMILY"/>
    <property type="match status" value="1"/>
</dbReference>
<dbReference type="GO" id="GO:0003700">
    <property type="term" value="F:DNA-binding transcription factor activity"/>
    <property type="evidence" value="ECO:0007669"/>
    <property type="project" value="InterPro"/>
</dbReference>
<gene>
    <name evidence="5" type="ORF">CVT23_08090</name>
</gene>
<reference evidence="5 6" key="1">
    <citation type="submission" date="2017-11" db="EMBL/GenBank/DDBJ databases">
        <title>Draft genome sequence of Rhizobiales bacterium SY3-13.</title>
        <authorList>
            <person name="Sun C."/>
        </authorList>
    </citation>
    <scope>NUCLEOTIDE SEQUENCE [LARGE SCALE GENOMIC DNA]</scope>
    <source>
        <strain evidence="5 6">SY3-13</strain>
    </source>
</reference>
<dbReference type="InterPro" id="IPR000524">
    <property type="entry name" value="Tscrpt_reg_HTH_GntR"/>
</dbReference>
<evidence type="ECO:0000259" key="4">
    <source>
        <dbReference type="PROSITE" id="PS50949"/>
    </source>
</evidence>
<dbReference type="Gene3D" id="1.20.120.530">
    <property type="entry name" value="GntR ligand-binding domain-like"/>
    <property type="match status" value="1"/>
</dbReference>
<protein>
    <submittedName>
        <fullName evidence="5">FadR family transcriptional regulator</fullName>
    </submittedName>
</protein>
<dbReference type="InterPro" id="IPR008920">
    <property type="entry name" value="TF_FadR/GntR_C"/>
</dbReference>
<dbReference type="PROSITE" id="PS50949">
    <property type="entry name" value="HTH_GNTR"/>
    <property type="match status" value="1"/>
</dbReference>
<dbReference type="EMBL" id="PHIG01000029">
    <property type="protein sequence ID" value="PJK30329.1"/>
    <property type="molecule type" value="Genomic_DNA"/>
</dbReference>
<dbReference type="Pfam" id="PF00392">
    <property type="entry name" value="GntR"/>
    <property type="match status" value="1"/>
</dbReference>